<feature type="domain" description="ABC transporter" evidence="6">
    <location>
        <begin position="20"/>
        <end position="270"/>
    </location>
</feature>
<evidence type="ECO:0000259" key="6">
    <source>
        <dbReference type="PROSITE" id="PS50893"/>
    </source>
</evidence>
<dbReference type="NCBIfam" id="TIGR01727">
    <property type="entry name" value="oligo_HPY"/>
    <property type="match status" value="1"/>
</dbReference>
<dbReference type="InterPro" id="IPR050319">
    <property type="entry name" value="ABC_transp_ATP-bind"/>
</dbReference>
<evidence type="ECO:0000256" key="5">
    <source>
        <dbReference type="SAM" id="MobiDB-lite"/>
    </source>
</evidence>
<sequence>MADGAAVGGVGTELAKDTILRVQDLKKHYPIRGGVFSRVQAAVKAVDGVSFDLMKGETLGLVGESGCGKSTLGRTLMRLEEPTEGRVLFEGADLAHANKKQLFVLRREIQMIFQDPYSSLNPRLPVGDIVREPLDVHTIGTREERQRKVEELCLQVGLKTEVINRYPHEFSGGQRQRVGIARALALEPKVIVADEPVSALDVSVQAQVINLMVQLQKKLGLTYMFISHDLSVVEYISDSIAIMYLGRIVEMGKKETIFDAPTHPYTRALIASVPNPDPRKRRKQAPIEGETPSPVNPPRGCAFHPRCPFAQPKCKEARPELEPFSGSGDPRHVVACVRKDEI</sequence>
<dbReference type="Pfam" id="PF00005">
    <property type="entry name" value="ABC_tran"/>
    <property type="match status" value="1"/>
</dbReference>
<dbReference type="AlphaFoldDB" id="A0A956N9Q5"/>
<dbReference type="InterPro" id="IPR003439">
    <property type="entry name" value="ABC_transporter-like_ATP-bd"/>
</dbReference>
<dbReference type="GO" id="GO:0055085">
    <property type="term" value="P:transmembrane transport"/>
    <property type="evidence" value="ECO:0007669"/>
    <property type="project" value="UniProtKB-ARBA"/>
</dbReference>
<dbReference type="PANTHER" id="PTHR43776">
    <property type="entry name" value="TRANSPORT ATP-BINDING PROTEIN"/>
    <property type="match status" value="1"/>
</dbReference>
<dbReference type="InterPro" id="IPR013563">
    <property type="entry name" value="Oligopep_ABC_C"/>
</dbReference>
<dbReference type="FunFam" id="3.40.50.300:FF:000016">
    <property type="entry name" value="Oligopeptide ABC transporter ATP-binding component"/>
    <property type="match status" value="1"/>
</dbReference>
<dbReference type="PROSITE" id="PS50893">
    <property type="entry name" value="ABC_TRANSPORTER_2"/>
    <property type="match status" value="1"/>
</dbReference>
<dbReference type="GO" id="GO:0015833">
    <property type="term" value="P:peptide transport"/>
    <property type="evidence" value="ECO:0007669"/>
    <property type="project" value="InterPro"/>
</dbReference>
<evidence type="ECO:0000256" key="2">
    <source>
        <dbReference type="ARBA" id="ARBA00022448"/>
    </source>
</evidence>
<feature type="region of interest" description="Disordered" evidence="5">
    <location>
        <begin position="270"/>
        <end position="302"/>
    </location>
</feature>
<dbReference type="InterPro" id="IPR027417">
    <property type="entry name" value="P-loop_NTPase"/>
</dbReference>
<evidence type="ECO:0000256" key="3">
    <source>
        <dbReference type="ARBA" id="ARBA00022741"/>
    </source>
</evidence>
<dbReference type="CDD" id="cd03257">
    <property type="entry name" value="ABC_NikE_OppD_transporters"/>
    <property type="match status" value="1"/>
</dbReference>
<gene>
    <name evidence="7" type="ORF">KDA27_05765</name>
</gene>
<evidence type="ECO:0000256" key="1">
    <source>
        <dbReference type="ARBA" id="ARBA00005417"/>
    </source>
</evidence>
<comment type="caution">
    <text evidence="7">The sequence shown here is derived from an EMBL/GenBank/DDBJ whole genome shotgun (WGS) entry which is preliminary data.</text>
</comment>
<reference evidence="7" key="2">
    <citation type="journal article" date="2021" name="Microbiome">
        <title>Successional dynamics and alternative stable states in a saline activated sludge microbial community over 9 years.</title>
        <authorList>
            <person name="Wang Y."/>
            <person name="Ye J."/>
            <person name="Ju F."/>
            <person name="Liu L."/>
            <person name="Boyd J.A."/>
            <person name="Deng Y."/>
            <person name="Parks D.H."/>
            <person name="Jiang X."/>
            <person name="Yin X."/>
            <person name="Woodcroft B.J."/>
            <person name="Tyson G.W."/>
            <person name="Hugenholtz P."/>
            <person name="Polz M.F."/>
            <person name="Zhang T."/>
        </authorList>
    </citation>
    <scope>NUCLEOTIDE SEQUENCE</scope>
    <source>
        <strain evidence="7">HKST-UBA02</strain>
    </source>
</reference>
<evidence type="ECO:0000256" key="4">
    <source>
        <dbReference type="ARBA" id="ARBA00022840"/>
    </source>
</evidence>
<dbReference type="GO" id="GO:0016887">
    <property type="term" value="F:ATP hydrolysis activity"/>
    <property type="evidence" value="ECO:0007669"/>
    <property type="project" value="InterPro"/>
</dbReference>
<dbReference type="InterPro" id="IPR017871">
    <property type="entry name" value="ABC_transporter-like_CS"/>
</dbReference>
<dbReference type="GO" id="GO:0005524">
    <property type="term" value="F:ATP binding"/>
    <property type="evidence" value="ECO:0007669"/>
    <property type="project" value="UniProtKB-KW"/>
</dbReference>
<accession>A0A956N9Q5</accession>
<dbReference type="InterPro" id="IPR003593">
    <property type="entry name" value="AAA+_ATPase"/>
</dbReference>
<evidence type="ECO:0000313" key="7">
    <source>
        <dbReference type="EMBL" id="MCA9755290.1"/>
    </source>
</evidence>
<dbReference type="EMBL" id="JAGQHS010000019">
    <property type="protein sequence ID" value="MCA9755290.1"/>
    <property type="molecule type" value="Genomic_DNA"/>
</dbReference>
<dbReference type="Gene3D" id="3.40.50.300">
    <property type="entry name" value="P-loop containing nucleotide triphosphate hydrolases"/>
    <property type="match status" value="1"/>
</dbReference>
<name>A0A956N9Q5_UNCEI</name>
<keyword evidence="2" id="KW-0813">Transport</keyword>
<dbReference type="NCBIfam" id="NF008453">
    <property type="entry name" value="PRK11308.1"/>
    <property type="match status" value="1"/>
</dbReference>
<reference evidence="7" key="1">
    <citation type="submission" date="2020-04" db="EMBL/GenBank/DDBJ databases">
        <authorList>
            <person name="Zhang T."/>
        </authorList>
    </citation>
    <scope>NUCLEOTIDE SEQUENCE</scope>
    <source>
        <strain evidence="7">HKST-UBA02</strain>
    </source>
</reference>
<dbReference type="Proteomes" id="UP000739538">
    <property type="component" value="Unassembled WGS sequence"/>
</dbReference>
<comment type="similarity">
    <text evidence="1">Belongs to the ABC transporter superfamily.</text>
</comment>
<dbReference type="SMART" id="SM00382">
    <property type="entry name" value="AAA"/>
    <property type="match status" value="1"/>
</dbReference>
<evidence type="ECO:0000313" key="8">
    <source>
        <dbReference type="Proteomes" id="UP000739538"/>
    </source>
</evidence>
<protein>
    <submittedName>
        <fullName evidence="7">Dipeptide ABC transporter ATP-binding protein</fullName>
    </submittedName>
</protein>
<organism evidence="7 8">
    <name type="scientific">Eiseniibacteriota bacterium</name>
    <dbReference type="NCBI Taxonomy" id="2212470"/>
    <lineage>
        <taxon>Bacteria</taxon>
        <taxon>Candidatus Eiseniibacteriota</taxon>
    </lineage>
</organism>
<proteinExistence type="inferred from homology"/>
<keyword evidence="4 7" id="KW-0067">ATP-binding</keyword>
<keyword evidence="3" id="KW-0547">Nucleotide-binding</keyword>
<dbReference type="Pfam" id="PF08352">
    <property type="entry name" value="oligo_HPY"/>
    <property type="match status" value="1"/>
</dbReference>
<dbReference type="PANTHER" id="PTHR43776:SF7">
    <property type="entry name" value="D,D-DIPEPTIDE TRANSPORT ATP-BINDING PROTEIN DDPF-RELATED"/>
    <property type="match status" value="1"/>
</dbReference>
<dbReference type="PROSITE" id="PS00211">
    <property type="entry name" value="ABC_TRANSPORTER_1"/>
    <property type="match status" value="1"/>
</dbReference>
<dbReference type="SUPFAM" id="SSF52540">
    <property type="entry name" value="P-loop containing nucleoside triphosphate hydrolases"/>
    <property type="match status" value="1"/>
</dbReference>